<evidence type="ECO:0000313" key="4">
    <source>
        <dbReference type="EMBL" id="WHY87666.1"/>
    </source>
</evidence>
<keyword evidence="2" id="KW-1133">Transmembrane helix</keyword>
<reference evidence="4" key="1">
    <citation type="submission" date="2023-05" db="EMBL/GenBank/DDBJ databases">
        <title>Comparative genomics of Bacillaceae isolates and their secondary metabolite potential.</title>
        <authorList>
            <person name="Song L."/>
            <person name="Nielsen L.J."/>
            <person name="Mohite O."/>
            <person name="Xu X."/>
            <person name="Weber T."/>
            <person name="Kovacs A.T."/>
        </authorList>
    </citation>
    <scope>NUCLEOTIDE SEQUENCE</scope>
    <source>
        <strain evidence="4">XLM17</strain>
    </source>
</reference>
<dbReference type="InterPro" id="IPR038734">
    <property type="entry name" value="YhaN_AAA"/>
</dbReference>
<keyword evidence="5" id="KW-1185">Reference proteome</keyword>
<sequence>MKILEMHIYGYGQLENIKITNLADFQVFFGENEAGKSTIMAFIHGILFGFPTRLQSELRYEPKHGSKYGGKIRIHHEERGYAVIERVKGKAAGDVKVVMDNGIIGGEELLKELVANFDKSLFQAIFSFNLNGLQNIHQMKGEDIGKFLFSAGTLGTERLSKTETVLQKELDSRFKPSGKKPLLNEKLQALHELNGELKKAAAKNNEYENLIEKGESLQQEMIAINRLLEEIGEKVEKLNEWKRIESFVREEKWTRKELDELGDFEFPARGIERLEKINQLIHPYNAEIISISTRIENLKKELAALQPEEDFLENEPAIVTLLDQVPLYEQMKLEKQQCETKLVEFEEKLSVTKEKLHLPLNEEDIFEINTNIYMKSQVEMAARKRQKLVEVKEELEERYLEEKNLLEEVEKGVRAAESRILAKQDRLLLEEEVSYGNDKKGLEGELKALQDKIEFYQRANERDKASRASINKQKKVQFFLFELILVGLTLYGILTKHWAVLFLGALGFIVIAIFMTKSTKQPIEEEMNQTLADLREQEKQLIQKLQAAEYKDITKLEEQLKLDNYRREELKILKIKLKQQQSQYEKVIAKFEEWELESVQNKEKLLSISSELKIPEYFATTFLLEAFELIEQYKSACREKKQLLSRLAQINQQQNKLVEDLNHYENRFLPERGLDLQNSAYLLRNKLKEEHEKQIKCQERRTKLTDLEADLKQKSQELDHLQSEYNKLLNSAKVETEQQFYELGVIAEKRGKLLERLENIESQLAYSILTKQVRETFLPIHNSDQLITECHHEAQYLQSKLKKLQEEQASIKYEIQLLEDGGIYSDILHHYKQKKFELEKAAKEWSVYCLAQEILSSTIEKYKSVHLPRMLAKAEEYMSFLTNGSYQRIHLQKTGPGFLIEREDHTLFEANELSQATTEQLYVSIRLALAATLYENYQFPIIIDDSFVNFDAKRTQKVIELLKKMKRNQILFFTCHAHLLQLFQRENIFSLEKGEVQIIS</sequence>
<dbReference type="RefSeq" id="WP_066084131.1">
    <property type="nucleotide sequence ID" value="NZ_CP126114.1"/>
</dbReference>
<evidence type="ECO:0000256" key="2">
    <source>
        <dbReference type="SAM" id="Phobius"/>
    </source>
</evidence>
<dbReference type="Pfam" id="PF13514">
    <property type="entry name" value="AAA_27"/>
    <property type="match status" value="1"/>
</dbReference>
<dbReference type="EMBL" id="CP126114">
    <property type="protein sequence ID" value="WHY87666.1"/>
    <property type="molecule type" value="Genomic_DNA"/>
</dbReference>
<feature type="domain" description="YhaN AAA" evidence="3">
    <location>
        <begin position="1"/>
        <end position="206"/>
    </location>
</feature>
<protein>
    <submittedName>
        <fullName evidence="4">AAA family ATPase</fullName>
    </submittedName>
</protein>
<feature type="coiled-coil region" evidence="1">
    <location>
        <begin position="697"/>
        <end position="738"/>
    </location>
</feature>
<dbReference type="SUPFAM" id="SSF52540">
    <property type="entry name" value="P-loop containing nucleoside triphosphate hydrolases"/>
    <property type="match status" value="1"/>
</dbReference>
<feature type="transmembrane region" description="Helical" evidence="2">
    <location>
        <begin position="476"/>
        <end position="493"/>
    </location>
</feature>
<dbReference type="PANTHER" id="PTHR41259:SF1">
    <property type="entry name" value="DOUBLE-STRAND BREAK REPAIR RAD50 ATPASE, PUTATIVE-RELATED"/>
    <property type="match status" value="1"/>
</dbReference>
<feature type="coiled-coil region" evidence="1">
    <location>
        <begin position="787"/>
        <end position="821"/>
    </location>
</feature>
<feature type="transmembrane region" description="Helical" evidence="2">
    <location>
        <begin position="499"/>
        <end position="516"/>
    </location>
</feature>
<feature type="coiled-coil region" evidence="1">
    <location>
        <begin position="633"/>
        <end position="667"/>
    </location>
</feature>
<keyword evidence="1" id="KW-0175">Coiled coil</keyword>
<feature type="coiled-coil region" evidence="1">
    <location>
        <begin position="520"/>
        <end position="597"/>
    </location>
</feature>
<dbReference type="Gene3D" id="3.40.50.300">
    <property type="entry name" value="P-loop containing nucleotide triphosphate hydrolases"/>
    <property type="match status" value="2"/>
</dbReference>
<accession>A0AA95MUM6</accession>
<keyword evidence="2" id="KW-0812">Transmembrane</keyword>
<evidence type="ECO:0000313" key="5">
    <source>
        <dbReference type="Proteomes" id="UP001178288"/>
    </source>
</evidence>
<feature type="coiled-coil region" evidence="1">
    <location>
        <begin position="295"/>
        <end position="466"/>
    </location>
</feature>
<dbReference type="KEGG" id="nnv:QNH39_07500"/>
<dbReference type="PANTHER" id="PTHR41259">
    <property type="entry name" value="DOUBLE-STRAND BREAK REPAIR RAD50 ATPASE, PUTATIVE-RELATED"/>
    <property type="match status" value="1"/>
</dbReference>
<feature type="coiled-coil region" evidence="1">
    <location>
        <begin position="183"/>
        <end position="244"/>
    </location>
</feature>
<name>A0AA95MUM6_9BACI</name>
<dbReference type="Proteomes" id="UP001178288">
    <property type="component" value="Chromosome"/>
</dbReference>
<keyword evidence="2" id="KW-0472">Membrane</keyword>
<dbReference type="InterPro" id="IPR027417">
    <property type="entry name" value="P-loop_NTPase"/>
</dbReference>
<evidence type="ECO:0000259" key="3">
    <source>
        <dbReference type="Pfam" id="PF13514"/>
    </source>
</evidence>
<gene>
    <name evidence="4" type="ORF">QNH39_07500</name>
</gene>
<organism evidence="4 5">
    <name type="scientific">Neobacillus novalis</name>
    <dbReference type="NCBI Taxonomy" id="220687"/>
    <lineage>
        <taxon>Bacteria</taxon>
        <taxon>Bacillati</taxon>
        <taxon>Bacillota</taxon>
        <taxon>Bacilli</taxon>
        <taxon>Bacillales</taxon>
        <taxon>Bacillaceae</taxon>
        <taxon>Neobacillus</taxon>
    </lineage>
</organism>
<dbReference type="AlphaFoldDB" id="A0AA95MUM6"/>
<proteinExistence type="predicted"/>
<evidence type="ECO:0000256" key="1">
    <source>
        <dbReference type="SAM" id="Coils"/>
    </source>
</evidence>